<feature type="compositionally biased region" description="Pro residues" evidence="1">
    <location>
        <begin position="76"/>
        <end position="85"/>
    </location>
</feature>
<reference evidence="3 4" key="1">
    <citation type="submission" date="2019-06" db="EMBL/GenBank/DDBJ databases">
        <title>Tsukamurella conjunctivitidis sp. nov., Tsukamurella assacharolytica sp. nov. and Tsukamurella sputae sp. nov. isolated from patients with conjunctivitis, bacteraemia (lymphoma) and respiratory infection (sputum) in Hong Kong.</title>
        <authorList>
            <person name="Teng J.L.L."/>
            <person name="Lee H.H."/>
            <person name="Fong J.Y.H."/>
            <person name="Fok K.M.N."/>
            <person name="Lau S.K.P."/>
            <person name="Woo P.C.Y."/>
        </authorList>
    </citation>
    <scope>NUCLEOTIDE SEQUENCE [LARGE SCALE GENOMIC DNA]</scope>
    <source>
        <strain evidence="3 4">HKU72</strain>
    </source>
</reference>
<gene>
    <name evidence="3" type="ORF">FK530_07005</name>
</gene>
<dbReference type="Pfam" id="PF10708">
    <property type="entry name" value="DUF2510"/>
    <property type="match status" value="1"/>
</dbReference>
<dbReference type="OrthoDB" id="4775467at2"/>
<dbReference type="InterPro" id="IPR018929">
    <property type="entry name" value="DUF2510"/>
</dbReference>
<proteinExistence type="predicted"/>
<dbReference type="Proteomes" id="UP000319375">
    <property type="component" value="Unassembled WGS sequence"/>
</dbReference>
<evidence type="ECO:0000259" key="2">
    <source>
        <dbReference type="Pfam" id="PF10708"/>
    </source>
</evidence>
<evidence type="ECO:0000313" key="4">
    <source>
        <dbReference type="Proteomes" id="UP000319375"/>
    </source>
</evidence>
<accession>A0A5C5S664</accession>
<dbReference type="EMBL" id="VIGX01000002">
    <property type="protein sequence ID" value="TWS30310.1"/>
    <property type="molecule type" value="Genomic_DNA"/>
</dbReference>
<protein>
    <submittedName>
        <fullName evidence="3">DUF2510 domain-containing protein</fullName>
    </submittedName>
</protein>
<feature type="domain" description="DUF2510" evidence="2">
    <location>
        <begin position="89"/>
        <end position="117"/>
    </location>
</feature>
<organism evidence="3 4">
    <name type="scientific">Tsukamurella conjunctivitidis</name>
    <dbReference type="NCBI Taxonomy" id="2592068"/>
    <lineage>
        <taxon>Bacteria</taxon>
        <taxon>Bacillati</taxon>
        <taxon>Actinomycetota</taxon>
        <taxon>Actinomycetes</taxon>
        <taxon>Mycobacteriales</taxon>
        <taxon>Tsukamurellaceae</taxon>
        <taxon>Tsukamurella</taxon>
    </lineage>
</organism>
<feature type="region of interest" description="Disordered" evidence="1">
    <location>
        <begin position="72"/>
        <end position="91"/>
    </location>
</feature>
<comment type="caution">
    <text evidence="3">The sequence shown here is derived from an EMBL/GenBank/DDBJ whole genome shotgun (WGS) entry which is preliminary data.</text>
</comment>
<name>A0A5C5S664_9ACTN</name>
<evidence type="ECO:0000256" key="1">
    <source>
        <dbReference type="SAM" id="MobiDB-lite"/>
    </source>
</evidence>
<evidence type="ECO:0000313" key="3">
    <source>
        <dbReference type="EMBL" id="TWS30310.1"/>
    </source>
</evidence>
<sequence length="117" mass="12160">MAKKKTSNVYVTVELADGQVIVVEADSKAEGRAREFAAALTSTAARAASAVASPSVAPAIDVEFDEALPADAAPAIAPPPPPPSVPANWYPDPDNGELLRYWDGAAWTAHTAPRPPQ</sequence>
<dbReference type="AlphaFoldDB" id="A0A5C5S664"/>
<keyword evidence="4" id="KW-1185">Reference proteome</keyword>